<dbReference type="InterPro" id="IPR011335">
    <property type="entry name" value="Restrct_endonuc-II-like"/>
</dbReference>
<dbReference type="Gene3D" id="3.90.1570.10">
    <property type="entry name" value="tt1808, chain A"/>
    <property type="match status" value="1"/>
</dbReference>
<dbReference type="SUPFAM" id="SSF52980">
    <property type="entry name" value="Restriction endonuclease-like"/>
    <property type="match status" value="1"/>
</dbReference>
<sequence length="192" mass="21096">MTAMAHDQHVQEDFLLEGFLALDTPEGFRAELIDGEIVVTPPPLGDHEKCAGKIVRQIYRNSTADVDYAANKGLVVPSGGRCPKNHVIPDATFAPSELDLFGGAEAWMPADGVLLVVEVTSSRPEQDREAKRHCYARADIPLYLLVDREHRSVTLFTDPGDDDYQEAASVAFGKRLPLPEPFGFELETAEFG</sequence>
<dbReference type="Proteomes" id="UP000487268">
    <property type="component" value="Unassembled WGS sequence"/>
</dbReference>
<evidence type="ECO:0000259" key="1">
    <source>
        <dbReference type="Pfam" id="PF05685"/>
    </source>
</evidence>
<proteinExistence type="predicted"/>
<gene>
    <name evidence="2" type="ORF">ACRB68_76510</name>
</gene>
<organism evidence="2 3">
    <name type="scientific">Actinomadura macrotermitis</name>
    <dbReference type="NCBI Taxonomy" id="2585200"/>
    <lineage>
        <taxon>Bacteria</taxon>
        <taxon>Bacillati</taxon>
        <taxon>Actinomycetota</taxon>
        <taxon>Actinomycetes</taxon>
        <taxon>Streptosporangiales</taxon>
        <taxon>Thermomonosporaceae</taxon>
        <taxon>Actinomadura</taxon>
    </lineage>
</organism>
<dbReference type="AlphaFoldDB" id="A0A7K0C7W2"/>
<dbReference type="OrthoDB" id="4537149at2"/>
<reference evidence="2 3" key="1">
    <citation type="submission" date="2019-10" db="EMBL/GenBank/DDBJ databases">
        <title>Actinomadura rubteroloni sp. nov. and Actinomadura macrotermitis sp. nov., isolated from the gut of fungus growing-termite Macrotermes natalensis.</title>
        <authorList>
            <person name="Benndorf R."/>
            <person name="Martin K."/>
            <person name="Kuefner M."/>
            <person name="De Beer W."/>
            <person name="Kaster A.-K."/>
            <person name="Vollmers J."/>
            <person name="Poulsen M."/>
            <person name="Beemelmanns C."/>
        </authorList>
    </citation>
    <scope>NUCLEOTIDE SEQUENCE [LARGE SCALE GENOMIC DNA]</scope>
    <source>
        <strain evidence="2 3">RB68</strain>
    </source>
</reference>
<name>A0A7K0C7W2_9ACTN</name>
<dbReference type="PANTHER" id="PTHR35400:SF3">
    <property type="entry name" value="SLL1072 PROTEIN"/>
    <property type="match status" value="1"/>
</dbReference>
<dbReference type="InterPro" id="IPR012296">
    <property type="entry name" value="Nuclease_put_TT1808"/>
</dbReference>
<evidence type="ECO:0000313" key="3">
    <source>
        <dbReference type="Proteomes" id="UP000487268"/>
    </source>
</evidence>
<accession>A0A7K0C7W2</accession>
<protein>
    <recommendedName>
        <fullName evidence="1">Putative restriction endonuclease domain-containing protein</fullName>
    </recommendedName>
</protein>
<dbReference type="RefSeq" id="WP_153541491.1">
    <property type="nucleotide sequence ID" value="NZ_WEGH01000006.1"/>
</dbReference>
<evidence type="ECO:0000313" key="2">
    <source>
        <dbReference type="EMBL" id="MQY09525.1"/>
    </source>
</evidence>
<feature type="domain" description="Putative restriction endonuclease" evidence="1">
    <location>
        <begin position="17"/>
        <end position="187"/>
    </location>
</feature>
<dbReference type="PANTHER" id="PTHR35400">
    <property type="entry name" value="SLR1083 PROTEIN"/>
    <property type="match status" value="1"/>
</dbReference>
<dbReference type="InterPro" id="IPR008538">
    <property type="entry name" value="Uma2"/>
</dbReference>
<comment type="caution">
    <text evidence="2">The sequence shown here is derived from an EMBL/GenBank/DDBJ whole genome shotgun (WGS) entry which is preliminary data.</text>
</comment>
<dbReference type="Pfam" id="PF05685">
    <property type="entry name" value="Uma2"/>
    <property type="match status" value="1"/>
</dbReference>
<dbReference type="EMBL" id="WEGH01000006">
    <property type="protein sequence ID" value="MQY09525.1"/>
    <property type="molecule type" value="Genomic_DNA"/>
</dbReference>
<dbReference type="CDD" id="cd06260">
    <property type="entry name" value="DUF820-like"/>
    <property type="match status" value="1"/>
</dbReference>
<keyword evidence="3" id="KW-1185">Reference proteome</keyword>